<keyword evidence="1" id="KW-1133">Transmembrane helix</keyword>
<organism evidence="2 3">
    <name type="scientific">Aphis gossypii</name>
    <name type="common">Cotton aphid</name>
    <dbReference type="NCBI Taxonomy" id="80765"/>
    <lineage>
        <taxon>Eukaryota</taxon>
        <taxon>Metazoa</taxon>
        <taxon>Ecdysozoa</taxon>
        <taxon>Arthropoda</taxon>
        <taxon>Hexapoda</taxon>
        <taxon>Insecta</taxon>
        <taxon>Pterygota</taxon>
        <taxon>Neoptera</taxon>
        <taxon>Paraneoptera</taxon>
        <taxon>Hemiptera</taxon>
        <taxon>Sternorrhyncha</taxon>
        <taxon>Aphidomorpha</taxon>
        <taxon>Aphidoidea</taxon>
        <taxon>Aphididae</taxon>
        <taxon>Aphidini</taxon>
        <taxon>Aphis</taxon>
        <taxon>Aphis</taxon>
    </lineage>
</organism>
<dbReference type="EMBL" id="OU899035">
    <property type="protein sequence ID" value="CAH1720430.1"/>
    <property type="molecule type" value="Genomic_DNA"/>
</dbReference>
<reference evidence="2" key="2">
    <citation type="submission" date="2022-10" db="EMBL/GenBank/DDBJ databases">
        <authorList>
            <consortium name="ENA_rothamsted_submissions"/>
            <consortium name="culmorum"/>
            <person name="King R."/>
        </authorList>
    </citation>
    <scope>NUCLEOTIDE SEQUENCE</scope>
</reference>
<proteinExistence type="predicted"/>
<dbReference type="AlphaFoldDB" id="A0A9P0NIL6"/>
<protein>
    <submittedName>
        <fullName evidence="2">Uncharacterized protein</fullName>
    </submittedName>
</protein>
<evidence type="ECO:0000313" key="2">
    <source>
        <dbReference type="EMBL" id="CAH1720430.1"/>
    </source>
</evidence>
<dbReference type="Proteomes" id="UP001154329">
    <property type="component" value="Chromosome 2"/>
</dbReference>
<accession>A0A9P0NIL6</accession>
<reference evidence="2" key="1">
    <citation type="submission" date="2022-02" db="EMBL/GenBank/DDBJ databases">
        <authorList>
            <person name="King R."/>
        </authorList>
    </citation>
    <scope>NUCLEOTIDE SEQUENCE</scope>
</reference>
<sequence>MNARDYRHIITTIIIIIVTTFRFIIRSRSDRFVRPEVTRTTTAATRVYDIYLLRLARSAIHLMTVEYYNNNMYIILYRISSDCQRRVTRSGLFSLHFRLYFFHSFNPSPNIITFVSVVLCALVQLYTDGCERHDTQ</sequence>
<keyword evidence="1" id="KW-0812">Transmembrane</keyword>
<name>A0A9P0NIL6_APHGO</name>
<gene>
    <name evidence="2" type="ORF">APHIGO_LOCUS3987</name>
</gene>
<feature type="transmembrane region" description="Helical" evidence="1">
    <location>
        <begin position="6"/>
        <end position="25"/>
    </location>
</feature>
<evidence type="ECO:0000313" key="3">
    <source>
        <dbReference type="Proteomes" id="UP001154329"/>
    </source>
</evidence>
<keyword evidence="3" id="KW-1185">Reference proteome</keyword>
<keyword evidence="1" id="KW-0472">Membrane</keyword>
<evidence type="ECO:0000256" key="1">
    <source>
        <dbReference type="SAM" id="Phobius"/>
    </source>
</evidence>